<evidence type="ECO:0000313" key="1">
    <source>
        <dbReference type="EMBL" id="MEQ2281273.1"/>
    </source>
</evidence>
<organism evidence="1 2">
    <name type="scientific">Ameca splendens</name>
    <dbReference type="NCBI Taxonomy" id="208324"/>
    <lineage>
        <taxon>Eukaryota</taxon>
        <taxon>Metazoa</taxon>
        <taxon>Chordata</taxon>
        <taxon>Craniata</taxon>
        <taxon>Vertebrata</taxon>
        <taxon>Euteleostomi</taxon>
        <taxon>Actinopterygii</taxon>
        <taxon>Neopterygii</taxon>
        <taxon>Teleostei</taxon>
        <taxon>Neoteleostei</taxon>
        <taxon>Acanthomorphata</taxon>
        <taxon>Ovalentaria</taxon>
        <taxon>Atherinomorphae</taxon>
        <taxon>Cyprinodontiformes</taxon>
        <taxon>Goodeidae</taxon>
        <taxon>Ameca</taxon>
    </lineage>
</organism>
<sequence length="110" mass="12314">MATHPLSPLLRPHVDFVLRAIPHLLGQSFATLLFCHHISPDSGSPSAVHMSLSPRPTYEGSPKHQSLWVAASQCFVPGHTKNTDQYFSKPHPYSPFSHINIIFHMYPSQC</sequence>
<name>A0ABV0XIG5_9TELE</name>
<keyword evidence="2" id="KW-1185">Reference proteome</keyword>
<dbReference type="Proteomes" id="UP001469553">
    <property type="component" value="Unassembled WGS sequence"/>
</dbReference>
<dbReference type="EMBL" id="JAHRIP010003159">
    <property type="protein sequence ID" value="MEQ2281273.1"/>
    <property type="molecule type" value="Genomic_DNA"/>
</dbReference>
<gene>
    <name evidence="1" type="ORF">AMECASPLE_028568</name>
</gene>
<reference evidence="1 2" key="1">
    <citation type="submission" date="2021-06" db="EMBL/GenBank/DDBJ databases">
        <authorList>
            <person name="Palmer J.M."/>
        </authorList>
    </citation>
    <scope>NUCLEOTIDE SEQUENCE [LARGE SCALE GENOMIC DNA]</scope>
    <source>
        <strain evidence="1 2">AS_MEX2019</strain>
        <tissue evidence="1">Muscle</tissue>
    </source>
</reference>
<protein>
    <submittedName>
        <fullName evidence="1">Uncharacterized protein</fullName>
    </submittedName>
</protein>
<accession>A0ABV0XIG5</accession>
<evidence type="ECO:0000313" key="2">
    <source>
        <dbReference type="Proteomes" id="UP001469553"/>
    </source>
</evidence>
<proteinExistence type="predicted"/>
<comment type="caution">
    <text evidence="1">The sequence shown here is derived from an EMBL/GenBank/DDBJ whole genome shotgun (WGS) entry which is preliminary data.</text>
</comment>